<dbReference type="Proteomes" id="UP000751190">
    <property type="component" value="Unassembled WGS sequence"/>
</dbReference>
<name>A0A8J6CFK8_DIALT</name>
<comment type="caution">
    <text evidence="4">The sequence shown here is derived from an EMBL/GenBank/DDBJ whole genome shotgun (WGS) entry which is preliminary data.</text>
</comment>
<keyword evidence="5" id="KW-1185">Reference proteome</keyword>
<keyword evidence="2" id="KW-1133">Transmembrane helix</keyword>
<keyword evidence="3" id="KW-0732">Signal</keyword>
<feature type="compositionally biased region" description="Pro residues" evidence="1">
    <location>
        <begin position="199"/>
        <end position="214"/>
    </location>
</feature>
<organism evidence="4 5">
    <name type="scientific">Diacronema lutheri</name>
    <name type="common">Unicellular marine alga</name>
    <name type="synonym">Monochrysis lutheri</name>
    <dbReference type="NCBI Taxonomy" id="2081491"/>
    <lineage>
        <taxon>Eukaryota</taxon>
        <taxon>Haptista</taxon>
        <taxon>Haptophyta</taxon>
        <taxon>Pavlovophyceae</taxon>
        <taxon>Pavlovales</taxon>
        <taxon>Pavlovaceae</taxon>
        <taxon>Diacronema</taxon>
    </lineage>
</organism>
<proteinExistence type="predicted"/>
<sequence length="302" mass="30305">MLPRVATLLPVGAAAGIALLLASSALAPPFQLAVAGKCLRTDGRFGACGRPESSSWYLVGGVVRAAGADGCLTARGMLEPCAWPHVGGWVLDGTALCSSADGKCLGKQGAGAAAVRRAWAANVSFADPPPRPEARAVWAAATGGASVFLGLAIMLLFFKDACAGCSSASPPPFTAVVSATRTDRDGAKLVHAPTSAPAPSEPLPAPSEPLPAPTAPEVEVPDSAGTLVRALASPTKPTPAQPGGPLVQQMRAAAKPSVRVELALHVGDDAKVHVQLAQPAPVSPAAAFCRLLNFGLGKTKAA</sequence>
<evidence type="ECO:0000313" key="5">
    <source>
        <dbReference type="Proteomes" id="UP000751190"/>
    </source>
</evidence>
<feature type="chain" id="PRO_5035271538" evidence="3">
    <location>
        <begin position="28"/>
        <end position="302"/>
    </location>
</feature>
<protein>
    <submittedName>
        <fullName evidence="4">Uncharacterized protein</fullName>
    </submittedName>
</protein>
<evidence type="ECO:0000313" key="4">
    <source>
        <dbReference type="EMBL" id="KAG8465743.1"/>
    </source>
</evidence>
<dbReference type="AlphaFoldDB" id="A0A8J6CFK8"/>
<feature type="region of interest" description="Disordered" evidence="1">
    <location>
        <begin position="190"/>
        <end position="216"/>
    </location>
</feature>
<keyword evidence="2" id="KW-0472">Membrane</keyword>
<reference evidence="4" key="1">
    <citation type="submission" date="2021-05" db="EMBL/GenBank/DDBJ databases">
        <title>The genome of the haptophyte Pavlova lutheri (Diacronema luteri, Pavlovales) - a model for lipid biosynthesis in eukaryotic algae.</title>
        <authorList>
            <person name="Hulatt C.J."/>
            <person name="Posewitz M.C."/>
        </authorList>
    </citation>
    <scope>NUCLEOTIDE SEQUENCE</scope>
    <source>
        <strain evidence="4">NIVA-4/92</strain>
    </source>
</reference>
<dbReference type="EMBL" id="JAGTXO010000009">
    <property type="protein sequence ID" value="KAG8465743.1"/>
    <property type="molecule type" value="Genomic_DNA"/>
</dbReference>
<keyword evidence="2" id="KW-0812">Transmembrane</keyword>
<accession>A0A8J6CFK8</accession>
<feature type="signal peptide" evidence="3">
    <location>
        <begin position="1"/>
        <end position="27"/>
    </location>
</feature>
<evidence type="ECO:0000256" key="1">
    <source>
        <dbReference type="SAM" id="MobiDB-lite"/>
    </source>
</evidence>
<evidence type="ECO:0000256" key="3">
    <source>
        <dbReference type="SAM" id="SignalP"/>
    </source>
</evidence>
<evidence type="ECO:0000256" key="2">
    <source>
        <dbReference type="SAM" id="Phobius"/>
    </source>
</evidence>
<gene>
    <name evidence="4" type="ORF">KFE25_005313</name>
</gene>
<feature type="transmembrane region" description="Helical" evidence="2">
    <location>
        <begin position="136"/>
        <end position="158"/>
    </location>
</feature>